<proteinExistence type="predicted"/>
<comment type="caution">
    <text evidence="2">The sequence shown here is derived from an EMBL/GenBank/DDBJ whole genome shotgun (WGS) entry which is preliminary data.</text>
</comment>
<sequence>MAVIGENTSIENTPKIPFTEIGILVFVYIIPFLNQLNLISKFPVLKYAMNPFMPLLGFYQSIPSLGLITFLTLFTVYVRYRNFTKFKYSIQAMVMDIVVITASLVRPFLVYSGPMAGGPLGFKLQLLNVSIMMLR</sequence>
<organism evidence="2 3">
    <name type="scientific">Papaver atlanticum</name>
    <dbReference type="NCBI Taxonomy" id="357466"/>
    <lineage>
        <taxon>Eukaryota</taxon>
        <taxon>Viridiplantae</taxon>
        <taxon>Streptophyta</taxon>
        <taxon>Embryophyta</taxon>
        <taxon>Tracheophyta</taxon>
        <taxon>Spermatophyta</taxon>
        <taxon>Magnoliopsida</taxon>
        <taxon>Ranunculales</taxon>
        <taxon>Papaveraceae</taxon>
        <taxon>Papaveroideae</taxon>
        <taxon>Papaver</taxon>
    </lineage>
</organism>
<dbReference type="Proteomes" id="UP001202328">
    <property type="component" value="Unassembled WGS sequence"/>
</dbReference>
<name>A0AAD4T2G9_9MAGN</name>
<evidence type="ECO:0000256" key="1">
    <source>
        <dbReference type="SAM" id="Phobius"/>
    </source>
</evidence>
<gene>
    <name evidence="2" type="ORF">MKW98_029176</name>
</gene>
<accession>A0AAD4T2G9</accession>
<feature type="transmembrane region" description="Helical" evidence="1">
    <location>
        <begin position="90"/>
        <end position="109"/>
    </location>
</feature>
<feature type="transmembrane region" description="Helical" evidence="1">
    <location>
        <begin position="58"/>
        <end position="78"/>
    </location>
</feature>
<feature type="transmembrane region" description="Helical" evidence="1">
    <location>
        <begin position="21"/>
        <end position="38"/>
    </location>
</feature>
<evidence type="ECO:0000313" key="2">
    <source>
        <dbReference type="EMBL" id="KAI3932943.1"/>
    </source>
</evidence>
<keyword evidence="1" id="KW-0812">Transmembrane</keyword>
<keyword evidence="1" id="KW-0472">Membrane</keyword>
<protein>
    <submittedName>
        <fullName evidence="2">Uncharacterized protein</fullName>
    </submittedName>
</protein>
<keyword evidence="3" id="KW-1185">Reference proteome</keyword>
<dbReference type="EMBL" id="JAJJMB010006973">
    <property type="protein sequence ID" value="KAI3932943.1"/>
    <property type="molecule type" value="Genomic_DNA"/>
</dbReference>
<reference evidence="2" key="1">
    <citation type="submission" date="2022-04" db="EMBL/GenBank/DDBJ databases">
        <title>A functionally conserved STORR gene fusion in Papaver species that diverged 16.8 million years ago.</title>
        <authorList>
            <person name="Catania T."/>
        </authorList>
    </citation>
    <scope>NUCLEOTIDE SEQUENCE</scope>
    <source>
        <strain evidence="2">S-188037</strain>
    </source>
</reference>
<evidence type="ECO:0000313" key="3">
    <source>
        <dbReference type="Proteomes" id="UP001202328"/>
    </source>
</evidence>
<keyword evidence="1" id="KW-1133">Transmembrane helix</keyword>
<dbReference type="AlphaFoldDB" id="A0AAD4T2G9"/>